<dbReference type="PROSITE" id="PS50943">
    <property type="entry name" value="HTH_CROC1"/>
    <property type="match status" value="1"/>
</dbReference>
<dbReference type="AlphaFoldDB" id="A0A9D2NYA3"/>
<dbReference type="InterPro" id="IPR001387">
    <property type="entry name" value="Cro/C1-type_HTH"/>
</dbReference>
<dbReference type="Pfam" id="PF13560">
    <property type="entry name" value="HTH_31"/>
    <property type="match status" value="1"/>
</dbReference>
<dbReference type="EMBL" id="DWWJ01000072">
    <property type="protein sequence ID" value="HJC40652.1"/>
    <property type="molecule type" value="Genomic_DNA"/>
</dbReference>
<evidence type="ECO:0000313" key="3">
    <source>
        <dbReference type="Proteomes" id="UP000823882"/>
    </source>
</evidence>
<evidence type="ECO:0000259" key="1">
    <source>
        <dbReference type="PROSITE" id="PS50943"/>
    </source>
</evidence>
<reference evidence="2" key="1">
    <citation type="journal article" date="2021" name="PeerJ">
        <title>Extensive microbial diversity within the chicken gut microbiome revealed by metagenomics and culture.</title>
        <authorList>
            <person name="Gilroy R."/>
            <person name="Ravi A."/>
            <person name="Getino M."/>
            <person name="Pursley I."/>
            <person name="Horton D.L."/>
            <person name="Alikhan N.F."/>
            <person name="Baker D."/>
            <person name="Gharbi K."/>
            <person name="Hall N."/>
            <person name="Watson M."/>
            <person name="Adriaenssens E.M."/>
            <person name="Foster-Nyarko E."/>
            <person name="Jarju S."/>
            <person name="Secka A."/>
            <person name="Antonio M."/>
            <person name="Oren A."/>
            <person name="Chaudhuri R.R."/>
            <person name="La Ragione R."/>
            <person name="Hildebrand F."/>
            <person name="Pallen M.J."/>
        </authorList>
    </citation>
    <scope>NUCLEOTIDE SEQUENCE</scope>
    <source>
        <strain evidence="2">CHK186-1790</strain>
    </source>
</reference>
<reference evidence="2" key="2">
    <citation type="submission" date="2021-04" db="EMBL/GenBank/DDBJ databases">
        <authorList>
            <person name="Gilroy R."/>
        </authorList>
    </citation>
    <scope>NUCLEOTIDE SEQUENCE</scope>
    <source>
        <strain evidence="2">CHK186-1790</strain>
    </source>
</reference>
<comment type="caution">
    <text evidence="2">The sequence shown here is derived from an EMBL/GenBank/DDBJ whole genome shotgun (WGS) entry which is preliminary data.</text>
</comment>
<dbReference type="InterPro" id="IPR010982">
    <property type="entry name" value="Lambda_DNA-bd_dom_sf"/>
</dbReference>
<sequence length="72" mass="8504">MFFRRLADMRVDRDLKQKEVAAALKMRPEVYRRYEKGIREIPTWAVIALADYYQTSTDYLLGRTDDPSPPHA</sequence>
<dbReference type="CDD" id="cd00093">
    <property type="entry name" value="HTH_XRE"/>
    <property type="match status" value="1"/>
</dbReference>
<evidence type="ECO:0000313" key="2">
    <source>
        <dbReference type="EMBL" id="HJC40652.1"/>
    </source>
</evidence>
<feature type="domain" description="HTH cro/C1-type" evidence="1">
    <location>
        <begin position="6"/>
        <end position="60"/>
    </location>
</feature>
<dbReference type="Gene3D" id="1.10.260.40">
    <property type="entry name" value="lambda repressor-like DNA-binding domains"/>
    <property type="match status" value="1"/>
</dbReference>
<dbReference type="SMART" id="SM00530">
    <property type="entry name" value="HTH_XRE"/>
    <property type="match status" value="1"/>
</dbReference>
<name>A0A9D2NYA3_9FIRM</name>
<proteinExistence type="predicted"/>
<accession>A0A9D2NYA3</accession>
<dbReference type="SUPFAM" id="SSF47413">
    <property type="entry name" value="lambda repressor-like DNA-binding domains"/>
    <property type="match status" value="1"/>
</dbReference>
<organism evidence="2 3">
    <name type="scientific">Candidatus Intestinimonas pullistercoris</name>
    <dbReference type="NCBI Taxonomy" id="2838623"/>
    <lineage>
        <taxon>Bacteria</taxon>
        <taxon>Bacillati</taxon>
        <taxon>Bacillota</taxon>
        <taxon>Clostridia</taxon>
        <taxon>Eubacteriales</taxon>
        <taxon>Intestinimonas</taxon>
    </lineage>
</organism>
<dbReference type="GO" id="GO:0003677">
    <property type="term" value="F:DNA binding"/>
    <property type="evidence" value="ECO:0007669"/>
    <property type="project" value="InterPro"/>
</dbReference>
<dbReference type="Proteomes" id="UP000823882">
    <property type="component" value="Unassembled WGS sequence"/>
</dbReference>
<protein>
    <submittedName>
        <fullName evidence="2">Helix-turn-helix domain-containing protein</fullName>
    </submittedName>
</protein>
<gene>
    <name evidence="2" type="ORF">H9701_03755</name>
</gene>